<evidence type="ECO:0000256" key="3">
    <source>
        <dbReference type="ARBA" id="ARBA00022692"/>
    </source>
</evidence>
<dbReference type="STRING" id="1121442.SAMN02745702_00026"/>
<evidence type="ECO:0000256" key="1">
    <source>
        <dbReference type="ARBA" id="ARBA00004651"/>
    </source>
</evidence>
<keyword evidence="4 7" id="KW-1133">Transmembrane helix</keyword>
<reference evidence="10 11" key="1">
    <citation type="submission" date="2017-02" db="EMBL/GenBank/DDBJ databases">
        <authorList>
            <person name="Peterson S.W."/>
        </authorList>
    </citation>
    <scope>NUCLEOTIDE SEQUENCE [LARGE SCALE GENOMIC DNA]</scope>
    <source>
        <strain evidence="10 11">DSM 18034</strain>
    </source>
</reference>
<gene>
    <name evidence="10" type="ORF">SAMN02745702_00026</name>
</gene>
<dbReference type="Proteomes" id="UP000189733">
    <property type="component" value="Unassembled WGS sequence"/>
</dbReference>
<dbReference type="OrthoDB" id="9770099at2"/>
<evidence type="ECO:0000313" key="11">
    <source>
        <dbReference type="Proteomes" id="UP000189733"/>
    </source>
</evidence>
<evidence type="ECO:0000256" key="6">
    <source>
        <dbReference type="ARBA" id="ARBA00038076"/>
    </source>
</evidence>
<dbReference type="EMBL" id="FUYA01000001">
    <property type="protein sequence ID" value="SKA62780.1"/>
    <property type="molecule type" value="Genomic_DNA"/>
</dbReference>
<organism evidence="10 11">
    <name type="scientific">Desulfobaculum bizertense DSM 18034</name>
    <dbReference type="NCBI Taxonomy" id="1121442"/>
    <lineage>
        <taxon>Bacteria</taxon>
        <taxon>Pseudomonadati</taxon>
        <taxon>Thermodesulfobacteriota</taxon>
        <taxon>Desulfovibrionia</taxon>
        <taxon>Desulfovibrionales</taxon>
        <taxon>Desulfovibrionaceae</taxon>
        <taxon>Desulfobaculum</taxon>
    </lineage>
</organism>
<dbReference type="AlphaFoldDB" id="A0A1T4VCU8"/>
<comment type="similarity">
    <text evidence="6">Belongs to the ABC-4 integral membrane protein family.</text>
</comment>
<accession>A0A1T4VCU8</accession>
<keyword evidence="11" id="KW-1185">Reference proteome</keyword>
<dbReference type="InterPro" id="IPR025857">
    <property type="entry name" value="MacB_PCD"/>
</dbReference>
<dbReference type="PANTHER" id="PTHR30572:SF4">
    <property type="entry name" value="ABC TRANSPORTER PERMEASE YTRF"/>
    <property type="match status" value="1"/>
</dbReference>
<dbReference type="InterPro" id="IPR003838">
    <property type="entry name" value="ABC3_permease_C"/>
</dbReference>
<feature type="transmembrane region" description="Helical" evidence="7">
    <location>
        <begin position="278"/>
        <end position="306"/>
    </location>
</feature>
<protein>
    <submittedName>
        <fullName evidence="10">Putative ABC transport system permease protein</fullName>
    </submittedName>
</protein>
<feature type="domain" description="MacB-like periplasmic core" evidence="9">
    <location>
        <begin position="19"/>
        <end position="244"/>
    </location>
</feature>
<keyword evidence="5 7" id="KW-0472">Membrane</keyword>
<dbReference type="PANTHER" id="PTHR30572">
    <property type="entry name" value="MEMBRANE COMPONENT OF TRANSPORTER-RELATED"/>
    <property type="match status" value="1"/>
</dbReference>
<evidence type="ECO:0000256" key="2">
    <source>
        <dbReference type="ARBA" id="ARBA00022475"/>
    </source>
</evidence>
<comment type="subcellular location">
    <subcellularLocation>
        <location evidence="1">Cell membrane</location>
        <topology evidence="1">Multi-pass membrane protein</topology>
    </subcellularLocation>
</comment>
<proteinExistence type="inferred from homology"/>
<name>A0A1T4VCU8_9BACT</name>
<evidence type="ECO:0000256" key="7">
    <source>
        <dbReference type="SAM" id="Phobius"/>
    </source>
</evidence>
<dbReference type="Pfam" id="PF12704">
    <property type="entry name" value="MacB_PCD"/>
    <property type="match status" value="1"/>
</dbReference>
<dbReference type="GO" id="GO:0022857">
    <property type="term" value="F:transmembrane transporter activity"/>
    <property type="evidence" value="ECO:0007669"/>
    <property type="project" value="TreeGrafter"/>
</dbReference>
<feature type="domain" description="ABC3 transporter permease C-terminal" evidence="8">
    <location>
        <begin position="287"/>
        <end position="397"/>
    </location>
</feature>
<dbReference type="GO" id="GO:0005886">
    <property type="term" value="C:plasma membrane"/>
    <property type="evidence" value="ECO:0007669"/>
    <property type="project" value="UniProtKB-SubCell"/>
</dbReference>
<evidence type="ECO:0000259" key="8">
    <source>
        <dbReference type="Pfam" id="PF02687"/>
    </source>
</evidence>
<evidence type="ECO:0000259" key="9">
    <source>
        <dbReference type="Pfam" id="PF12704"/>
    </source>
</evidence>
<evidence type="ECO:0000256" key="5">
    <source>
        <dbReference type="ARBA" id="ARBA00023136"/>
    </source>
</evidence>
<dbReference type="InterPro" id="IPR050250">
    <property type="entry name" value="Macrolide_Exporter_MacB"/>
</dbReference>
<sequence>MHLSLRIALSSLRTHKLRTILAMLGVFLGALALTGVQHMSTAMVRKAEVEIEKLGPDLFMARSGRIRWRRSGAKVKNTASNFTIADAKALENGMPSALSAAPFTQATMQVHAGATKIPSVLIGSTPAFEFIRNATPRIGRFFNEQELETRAMVCVLGSKIAGRLFGSPDLALGKTVLYYRARLRVIGVMPARGGDIVGTDQDEQVFVPLSTYMRRMANVDNITGVYIQLAKGSDFEAAKQQATRILRYRHRIKVGQLDDFAVLTARDTISLQTQALDLVSVLGLLSSTVSFAVGGLGILSIMILLVRSRRMEIGIRRAVGARRSDIIFQFLLEAGVLSGVGGFFGVLVALLLVSFVYVVGGFPFVYRPILMVGILLGSVLLGVLAGVYPAWQASRYEVLDILRSEG</sequence>
<feature type="transmembrane region" description="Helical" evidence="7">
    <location>
        <begin position="327"/>
        <end position="357"/>
    </location>
</feature>
<keyword evidence="3 7" id="KW-0812">Transmembrane</keyword>
<dbReference type="RefSeq" id="WP_078683362.1">
    <property type="nucleotide sequence ID" value="NZ_FUYA01000001.1"/>
</dbReference>
<feature type="transmembrane region" description="Helical" evidence="7">
    <location>
        <begin position="369"/>
        <end position="391"/>
    </location>
</feature>
<keyword evidence="2" id="KW-1003">Cell membrane</keyword>
<evidence type="ECO:0000313" key="10">
    <source>
        <dbReference type="EMBL" id="SKA62780.1"/>
    </source>
</evidence>
<dbReference type="Pfam" id="PF02687">
    <property type="entry name" value="FtsX"/>
    <property type="match status" value="1"/>
</dbReference>
<evidence type="ECO:0000256" key="4">
    <source>
        <dbReference type="ARBA" id="ARBA00022989"/>
    </source>
</evidence>